<dbReference type="AlphaFoldDB" id="A0A8S4P8W7"/>
<gene>
    <name evidence="1" type="ORF">OFUS_LOCUS15842</name>
</gene>
<feature type="non-terminal residue" evidence="1">
    <location>
        <position position="313"/>
    </location>
</feature>
<organism evidence="1 2">
    <name type="scientific">Owenia fusiformis</name>
    <name type="common">Polychaete worm</name>
    <dbReference type="NCBI Taxonomy" id="6347"/>
    <lineage>
        <taxon>Eukaryota</taxon>
        <taxon>Metazoa</taxon>
        <taxon>Spiralia</taxon>
        <taxon>Lophotrochozoa</taxon>
        <taxon>Annelida</taxon>
        <taxon>Polychaeta</taxon>
        <taxon>Sedentaria</taxon>
        <taxon>Canalipalpata</taxon>
        <taxon>Sabellida</taxon>
        <taxon>Oweniida</taxon>
        <taxon>Oweniidae</taxon>
        <taxon>Owenia</taxon>
    </lineage>
</organism>
<sequence length="313" mass="36554">MPCDTHRVNNYGNQLLQLCKANNLFIANGRFGKCSELNTCVKGKGSVTDYAIASPRLLGNIDSVYIQDFSPDFSDVHCFLNLTVKSTSDNFNESDRDDITNEKNSCKFIWKQEEAQTFSQNLDFRKIDEITSLLQDEGSSVEGINVKLKECILDAAISWNLKKSFKVNHENNATEIKNKWFDNSCKNKRKIYNSAKNRYMRTRNMLDKEDMIRKNKQYKKQRIKAKCDYLKRLNSKLFDLKRSNSKQYWNILNPSRSKDELLKVSLDTMKEYYETLYKPQTSGNNMSENEIDKHYKDDFAHKLNLDILNSEIT</sequence>
<evidence type="ECO:0000313" key="1">
    <source>
        <dbReference type="EMBL" id="CAH1790665.1"/>
    </source>
</evidence>
<reference evidence="1" key="1">
    <citation type="submission" date="2022-03" db="EMBL/GenBank/DDBJ databases">
        <authorList>
            <person name="Martin C."/>
        </authorList>
    </citation>
    <scope>NUCLEOTIDE SEQUENCE</scope>
</reference>
<name>A0A8S4P8W7_OWEFU</name>
<accession>A0A8S4P8W7</accession>
<proteinExistence type="predicted"/>
<keyword evidence="2" id="KW-1185">Reference proteome</keyword>
<comment type="caution">
    <text evidence="1">The sequence shown here is derived from an EMBL/GenBank/DDBJ whole genome shotgun (WGS) entry which is preliminary data.</text>
</comment>
<evidence type="ECO:0000313" key="2">
    <source>
        <dbReference type="Proteomes" id="UP000749559"/>
    </source>
</evidence>
<protein>
    <submittedName>
        <fullName evidence="1">Uncharacterized protein</fullName>
    </submittedName>
</protein>
<dbReference type="Proteomes" id="UP000749559">
    <property type="component" value="Unassembled WGS sequence"/>
</dbReference>
<dbReference type="EMBL" id="CAIIXF020000008">
    <property type="protein sequence ID" value="CAH1790665.1"/>
    <property type="molecule type" value="Genomic_DNA"/>
</dbReference>
<dbReference type="InterPro" id="IPR036691">
    <property type="entry name" value="Endo/exonu/phosph_ase_sf"/>
</dbReference>
<dbReference type="OrthoDB" id="6082598at2759"/>
<dbReference type="Gene3D" id="3.60.10.10">
    <property type="entry name" value="Endonuclease/exonuclease/phosphatase"/>
    <property type="match status" value="1"/>
</dbReference>